<protein>
    <submittedName>
        <fullName evidence="2">Uncharacterized protein</fullName>
    </submittedName>
</protein>
<evidence type="ECO:0000313" key="3">
    <source>
        <dbReference type="Proteomes" id="UP000236509"/>
    </source>
</evidence>
<organism evidence="2 3">
    <name type="scientific">Staphylococcus argenteus</name>
    <dbReference type="NCBI Taxonomy" id="985002"/>
    <lineage>
        <taxon>Bacteria</taxon>
        <taxon>Bacillati</taxon>
        <taxon>Bacillota</taxon>
        <taxon>Bacilli</taxon>
        <taxon>Bacillales</taxon>
        <taxon>Staphylococcaceae</taxon>
        <taxon>Staphylococcus</taxon>
    </lineage>
</organism>
<comment type="caution">
    <text evidence="2">The sequence shown here is derived from an EMBL/GenBank/DDBJ whole genome shotgun (WGS) entry which is preliminary data.</text>
</comment>
<sequence length="41" mass="5015">MSNKRVMTFKMVSLFYLLYKNKRLLTVLFYDNIMILIIIIN</sequence>
<dbReference type="Proteomes" id="UP000236509">
    <property type="component" value="Unassembled WGS sequence"/>
</dbReference>
<evidence type="ECO:0000313" key="2">
    <source>
        <dbReference type="EMBL" id="CRI21201.1"/>
    </source>
</evidence>
<feature type="transmembrane region" description="Helical" evidence="1">
    <location>
        <begin position="21"/>
        <end position="40"/>
    </location>
</feature>
<keyword evidence="3" id="KW-1185">Reference proteome</keyword>
<evidence type="ECO:0000256" key="1">
    <source>
        <dbReference type="SAM" id="Phobius"/>
    </source>
</evidence>
<proteinExistence type="predicted"/>
<reference evidence="2 3" key="1">
    <citation type="submission" date="2015-04" db="EMBL/GenBank/DDBJ databases">
        <authorList>
            <person name="Cao L."/>
            <person name="Gao C.H."/>
        </authorList>
    </citation>
    <scope>NUCLEOTIDE SEQUENCE [LARGE SCALE GENOMIC DNA]</scope>
    <source>
        <strain evidence="2 3">SH3</strain>
    </source>
</reference>
<dbReference type="EMBL" id="CVOU01000015">
    <property type="protein sequence ID" value="CRI21201.1"/>
    <property type="molecule type" value="Genomic_DNA"/>
</dbReference>
<keyword evidence="1" id="KW-0812">Transmembrane</keyword>
<dbReference type="AlphaFoldDB" id="A0A7U7JSQ7"/>
<keyword evidence="1" id="KW-0472">Membrane</keyword>
<name>A0A7U7JSQ7_9STAP</name>
<accession>A0A7U7JSQ7</accession>
<gene>
    <name evidence="2" type="ORF">BN1326_30210</name>
</gene>
<keyword evidence="1" id="KW-1133">Transmembrane helix</keyword>